<evidence type="ECO:0008006" key="4">
    <source>
        <dbReference type="Google" id="ProtNLM"/>
    </source>
</evidence>
<keyword evidence="3" id="KW-1185">Reference proteome</keyword>
<reference evidence="3" key="1">
    <citation type="journal article" date="2019" name="Int. J. Syst. Evol. Microbiol.">
        <title>The Global Catalogue of Microorganisms (GCM) 10K type strain sequencing project: providing services to taxonomists for standard genome sequencing and annotation.</title>
        <authorList>
            <consortium name="The Broad Institute Genomics Platform"/>
            <consortium name="The Broad Institute Genome Sequencing Center for Infectious Disease"/>
            <person name="Wu L."/>
            <person name="Ma J."/>
        </authorList>
    </citation>
    <scope>NUCLEOTIDE SEQUENCE [LARGE SCALE GENOMIC DNA]</scope>
    <source>
        <strain evidence="3">CGMCC 1.13574</strain>
    </source>
</reference>
<protein>
    <recommendedName>
        <fullName evidence="4">DUF4830 domain-containing protein</fullName>
    </recommendedName>
</protein>
<organism evidence="2 3">
    <name type="scientific">Tumebacillus lipolyticus</name>
    <dbReference type="NCBI Taxonomy" id="1280370"/>
    <lineage>
        <taxon>Bacteria</taxon>
        <taxon>Bacillati</taxon>
        <taxon>Bacillota</taxon>
        <taxon>Bacilli</taxon>
        <taxon>Bacillales</taxon>
        <taxon>Alicyclobacillaceae</taxon>
        <taxon>Tumebacillus</taxon>
    </lineage>
</organism>
<feature type="signal peptide" evidence="1">
    <location>
        <begin position="1"/>
        <end position="26"/>
    </location>
</feature>
<proteinExistence type="predicted"/>
<dbReference type="EMBL" id="JBHUIO010000005">
    <property type="protein sequence ID" value="MFD2169615.1"/>
    <property type="molecule type" value="Genomic_DNA"/>
</dbReference>
<feature type="chain" id="PRO_5046361905" description="DUF4830 domain-containing protein" evidence="1">
    <location>
        <begin position="27"/>
        <end position="130"/>
    </location>
</feature>
<name>A0ABW4ZV61_9BACL</name>
<gene>
    <name evidence="2" type="ORF">ACFSOY_06365</name>
</gene>
<sequence>MKRYASLLFFAVLLTGQLACSSQQDANRPIAETVDPTAQTGQATAEQDVRKDVWDQLAKEDRARIKGTWKEGTVLKRTLTENMGFYLDKSYLGKEVYLVDFPTKSKAMPNNMILFAAPDNHKLIGYGYVD</sequence>
<comment type="caution">
    <text evidence="2">The sequence shown here is derived from an EMBL/GenBank/DDBJ whole genome shotgun (WGS) entry which is preliminary data.</text>
</comment>
<evidence type="ECO:0000313" key="3">
    <source>
        <dbReference type="Proteomes" id="UP001597343"/>
    </source>
</evidence>
<keyword evidence="1" id="KW-0732">Signal</keyword>
<evidence type="ECO:0000313" key="2">
    <source>
        <dbReference type="EMBL" id="MFD2169615.1"/>
    </source>
</evidence>
<evidence type="ECO:0000256" key="1">
    <source>
        <dbReference type="SAM" id="SignalP"/>
    </source>
</evidence>
<dbReference type="RefSeq" id="WP_386044905.1">
    <property type="nucleotide sequence ID" value="NZ_JBHUIO010000005.1"/>
</dbReference>
<dbReference type="Proteomes" id="UP001597343">
    <property type="component" value="Unassembled WGS sequence"/>
</dbReference>
<accession>A0ABW4ZV61</accession>